<proteinExistence type="predicted"/>
<dbReference type="Proteomes" id="UP001345963">
    <property type="component" value="Unassembled WGS sequence"/>
</dbReference>
<evidence type="ECO:0000313" key="2">
    <source>
        <dbReference type="Proteomes" id="UP001345963"/>
    </source>
</evidence>
<name>A0ABU7BC84_9TELE</name>
<comment type="caution">
    <text evidence="1">The sequence shown here is derived from an EMBL/GenBank/DDBJ whole genome shotgun (WGS) entry which is preliminary data.</text>
</comment>
<sequence length="115" mass="12107">MGMGGGILSLASTVRDDSVAGSGGSVSYVSPCASLAWGLLLLFFTDDLPLWLPWGDALCLSVCLGLLRASEAKSTCPLLLLGAVCCRPCTFFSTFTTVHFQVTNSLTHTHSAKTY</sequence>
<accession>A0ABU7BC84</accession>
<dbReference type="EMBL" id="JAHUTI010049193">
    <property type="protein sequence ID" value="MED6247210.1"/>
    <property type="molecule type" value="Genomic_DNA"/>
</dbReference>
<evidence type="ECO:0008006" key="3">
    <source>
        <dbReference type="Google" id="ProtNLM"/>
    </source>
</evidence>
<organism evidence="1 2">
    <name type="scientific">Ataeniobius toweri</name>
    <dbReference type="NCBI Taxonomy" id="208326"/>
    <lineage>
        <taxon>Eukaryota</taxon>
        <taxon>Metazoa</taxon>
        <taxon>Chordata</taxon>
        <taxon>Craniata</taxon>
        <taxon>Vertebrata</taxon>
        <taxon>Euteleostomi</taxon>
        <taxon>Actinopterygii</taxon>
        <taxon>Neopterygii</taxon>
        <taxon>Teleostei</taxon>
        <taxon>Neoteleostei</taxon>
        <taxon>Acanthomorphata</taxon>
        <taxon>Ovalentaria</taxon>
        <taxon>Atherinomorphae</taxon>
        <taxon>Cyprinodontiformes</taxon>
        <taxon>Goodeidae</taxon>
        <taxon>Ataeniobius</taxon>
    </lineage>
</organism>
<gene>
    <name evidence="1" type="ORF">ATANTOWER_008109</name>
</gene>
<evidence type="ECO:0000313" key="1">
    <source>
        <dbReference type="EMBL" id="MED6247210.1"/>
    </source>
</evidence>
<keyword evidence="2" id="KW-1185">Reference proteome</keyword>
<protein>
    <recommendedName>
        <fullName evidence="3">Secreted protein</fullName>
    </recommendedName>
</protein>
<reference evidence="1 2" key="1">
    <citation type="submission" date="2021-07" db="EMBL/GenBank/DDBJ databases">
        <authorList>
            <person name="Palmer J.M."/>
        </authorList>
    </citation>
    <scope>NUCLEOTIDE SEQUENCE [LARGE SCALE GENOMIC DNA]</scope>
    <source>
        <strain evidence="1 2">AT_MEX2019</strain>
        <tissue evidence="1">Muscle</tissue>
    </source>
</reference>